<dbReference type="OrthoDB" id="9813540at2"/>
<protein>
    <recommendedName>
        <fullName evidence="4">ECF transporter S component</fullName>
    </recommendedName>
</protein>
<feature type="transmembrane region" description="Helical" evidence="1">
    <location>
        <begin position="15"/>
        <end position="39"/>
    </location>
</feature>
<feature type="transmembrane region" description="Helical" evidence="1">
    <location>
        <begin position="51"/>
        <end position="76"/>
    </location>
</feature>
<dbReference type="Proteomes" id="UP000027946">
    <property type="component" value="Unassembled WGS sequence"/>
</dbReference>
<keyword evidence="1" id="KW-0812">Transmembrane</keyword>
<dbReference type="InterPro" id="IPR024529">
    <property type="entry name" value="ECF_trnsprt_substrate-spec"/>
</dbReference>
<dbReference type="Pfam" id="PF12822">
    <property type="entry name" value="ECF_trnsprt"/>
    <property type="match status" value="1"/>
</dbReference>
<feature type="transmembrane region" description="Helical" evidence="1">
    <location>
        <begin position="166"/>
        <end position="189"/>
    </location>
</feature>
<dbReference type="STRING" id="1121324.CLIT_13c02450"/>
<dbReference type="EMBL" id="JJMM01000013">
    <property type="protein sequence ID" value="KDR94923.1"/>
    <property type="molecule type" value="Genomic_DNA"/>
</dbReference>
<dbReference type="AlphaFoldDB" id="A0A069RDU5"/>
<organism evidence="2 3">
    <name type="scientific">Peptoclostridium litorale DSM 5388</name>
    <dbReference type="NCBI Taxonomy" id="1121324"/>
    <lineage>
        <taxon>Bacteria</taxon>
        <taxon>Bacillati</taxon>
        <taxon>Bacillota</taxon>
        <taxon>Clostridia</taxon>
        <taxon>Peptostreptococcales</taxon>
        <taxon>Peptoclostridiaceae</taxon>
        <taxon>Peptoclostridium</taxon>
    </lineage>
</organism>
<sequence>MIEASGKKGISVRKMSIIGVLGSISIILGMTPLGFIPVSPTMKATIMHIPVIIGAIVEGPIVGMMVGLMFGVFSMIQSITQPTPVSFIFWNPLISVVPRIAIGITSYYGYIILKRFSKSAVLQTSFAGAIGTLTNTIGVLGMAYLLYGAQFAEKLGADPALAGKMILGIGISHGIPEVIIAMLVVSGVCKGLRLLK</sequence>
<keyword evidence="1" id="KW-1133">Transmembrane helix</keyword>
<dbReference type="GO" id="GO:0022857">
    <property type="term" value="F:transmembrane transporter activity"/>
    <property type="evidence" value="ECO:0007669"/>
    <property type="project" value="InterPro"/>
</dbReference>
<keyword evidence="3" id="KW-1185">Reference proteome</keyword>
<proteinExistence type="predicted"/>
<reference evidence="2 3" key="1">
    <citation type="submission" date="2014-03" db="EMBL/GenBank/DDBJ databases">
        <title>Genome sequence of Clostridium litorale W6, DSM 5388.</title>
        <authorList>
            <person name="Poehlein A."/>
            <person name="Jagirdar A."/>
            <person name="Khonsari B."/>
            <person name="Chibani C.M."/>
            <person name="Gutierrez Gutierrez D.A."/>
            <person name="Davydova E."/>
            <person name="Alghaithi H.S."/>
            <person name="Nair K.P."/>
            <person name="Dhamotharan K."/>
            <person name="Chandran L."/>
            <person name="G W."/>
            <person name="Daniel R."/>
        </authorList>
    </citation>
    <scope>NUCLEOTIDE SEQUENCE [LARGE SCALE GENOMIC DNA]</scope>
    <source>
        <strain evidence="2 3">W6</strain>
    </source>
</reference>
<gene>
    <name evidence="2" type="ORF">CLIT_13c02450</name>
</gene>
<evidence type="ECO:0000313" key="2">
    <source>
        <dbReference type="EMBL" id="KDR94923.1"/>
    </source>
</evidence>
<evidence type="ECO:0000256" key="1">
    <source>
        <dbReference type="SAM" id="Phobius"/>
    </source>
</evidence>
<keyword evidence="1" id="KW-0472">Membrane</keyword>
<accession>A0A069RDU5</accession>
<dbReference type="eggNOG" id="COG4684">
    <property type="taxonomic scope" value="Bacteria"/>
</dbReference>
<feature type="transmembrane region" description="Helical" evidence="1">
    <location>
        <begin position="88"/>
        <end position="113"/>
    </location>
</feature>
<comment type="caution">
    <text evidence="2">The sequence shown here is derived from an EMBL/GenBank/DDBJ whole genome shotgun (WGS) entry which is preliminary data.</text>
</comment>
<dbReference type="Gene3D" id="1.10.1760.20">
    <property type="match status" value="1"/>
</dbReference>
<dbReference type="RefSeq" id="WP_038266242.1">
    <property type="nucleotide sequence ID" value="NZ_FSRH01000005.1"/>
</dbReference>
<evidence type="ECO:0008006" key="4">
    <source>
        <dbReference type="Google" id="ProtNLM"/>
    </source>
</evidence>
<feature type="transmembrane region" description="Helical" evidence="1">
    <location>
        <begin position="125"/>
        <end position="146"/>
    </location>
</feature>
<evidence type="ECO:0000313" key="3">
    <source>
        <dbReference type="Proteomes" id="UP000027946"/>
    </source>
</evidence>
<name>A0A069RDU5_PEPLI</name>